<dbReference type="STRING" id="231916.A0A409VY94"/>
<proteinExistence type="predicted"/>
<dbReference type="GO" id="GO:0044715">
    <property type="term" value="F:8-oxo-dGDP phosphatase activity"/>
    <property type="evidence" value="ECO:0007669"/>
    <property type="project" value="UniProtKB-ARBA"/>
</dbReference>
<feature type="domain" description="Nudix hydrolase" evidence="1">
    <location>
        <begin position="183"/>
        <end position="335"/>
    </location>
</feature>
<dbReference type="PROSITE" id="PS51462">
    <property type="entry name" value="NUDIX"/>
    <property type="match status" value="1"/>
</dbReference>
<dbReference type="Gene3D" id="3.90.79.10">
    <property type="entry name" value="Nucleoside Triphosphate Pyrophosphohydrolase"/>
    <property type="match status" value="1"/>
</dbReference>
<dbReference type="InParanoid" id="A0A409VY94"/>
<comment type="caution">
    <text evidence="2">The sequence shown here is derived from an EMBL/GenBank/DDBJ whole genome shotgun (WGS) entry which is preliminary data.</text>
</comment>
<evidence type="ECO:0000313" key="2">
    <source>
        <dbReference type="EMBL" id="PPQ71242.1"/>
    </source>
</evidence>
<gene>
    <name evidence="2" type="ORF">CVT26_010984</name>
</gene>
<dbReference type="Pfam" id="PF00293">
    <property type="entry name" value="NUDIX"/>
    <property type="match status" value="1"/>
</dbReference>
<dbReference type="InterPro" id="IPR000086">
    <property type="entry name" value="NUDIX_hydrolase_dom"/>
</dbReference>
<dbReference type="Proteomes" id="UP000284706">
    <property type="component" value="Unassembled WGS sequence"/>
</dbReference>
<evidence type="ECO:0000259" key="1">
    <source>
        <dbReference type="PROSITE" id="PS51462"/>
    </source>
</evidence>
<sequence length="369" mass="41598">MSPTPKSGLSFLDIIAICDNVHLRRDAGNLSDTSYDSEILIPLYLSESPDSAVIGLLRPVIVEQLKLENERSRTNDTPELWSLRLEPSDYITLRNGTLGPSASFRNWLDTPARRTAAMKELCERWRDTGLFSDVCGPTKWRAEMYPVYSDPFGIHDHPLVAGREEGLNYAFEMERSACALFGIVTYGVHLSIYDEVVGDDGQRHLRVWVPTRALTKPTFPGYLDNTVAGGIPSGMPMFESLVKECMEEASIGPEIVRKYTRATGSISYFFRTAKGWLQPEIEYVYDIVIPPGVDSAAFTPRPSDGEVESFEFVSHDKLLQQLRAGLFKPNCGLVILDLFIRLGYITPDNEPDFMKIMHRLHGDFDYGIW</sequence>
<dbReference type="EMBL" id="NHYE01005510">
    <property type="protein sequence ID" value="PPQ71242.1"/>
    <property type="molecule type" value="Genomic_DNA"/>
</dbReference>
<accession>A0A409VY94</accession>
<dbReference type="CDD" id="cd03676">
    <property type="entry name" value="NUDIX_Tnr3_like"/>
    <property type="match status" value="1"/>
</dbReference>
<evidence type="ECO:0000313" key="3">
    <source>
        <dbReference type="Proteomes" id="UP000284706"/>
    </source>
</evidence>
<dbReference type="InterPro" id="IPR015797">
    <property type="entry name" value="NUDIX_hydrolase-like_dom_sf"/>
</dbReference>
<dbReference type="AlphaFoldDB" id="A0A409VY94"/>
<organism evidence="2 3">
    <name type="scientific">Gymnopilus dilepis</name>
    <dbReference type="NCBI Taxonomy" id="231916"/>
    <lineage>
        <taxon>Eukaryota</taxon>
        <taxon>Fungi</taxon>
        <taxon>Dikarya</taxon>
        <taxon>Basidiomycota</taxon>
        <taxon>Agaricomycotina</taxon>
        <taxon>Agaricomycetes</taxon>
        <taxon>Agaricomycetidae</taxon>
        <taxon>Agaricales</taxon>
        <taxon>Agaricineae</taxon>
        <taxon>Hymenogastraceae</taxon>
        <taxon>Gymnopilus</taxon>
    </lineage>
</organism>
<dbReference type="PANTHER" id="PTHR13622:SF8">
    <property type="entry name" value="THIAMIN PYROPHOSPHOKINASE 1"/>
    <property type="match status" value="1"/>
</dbReference>
<protein>
    <recommendedName>
        <fullName evidence="1">Nudix hydrolase domain-containing protein</fullName>
    </recommendedName>
</protein>
<dbReference type="SUPFAM" id="SSF55811">
    <property type="entry name" value="Nudix"/>
    <property type="match status" value="1"/>
</dbReference>
<keyword evidence="3" id="KW-1185">Reference proteome</keyword>
<dbReference type="OrthoDB" id="10261522at2759"/>
<reference evidence="2 3" key="1">
    <citation type="journal article" date="2018" name="Evol. Lett.">
        <title>Horizontal gene cluster transfer increased hallucinogenic mushroom diversity.</title>
        <authorList>
            <person name="Reynolds H.T."/>
            <person name="Vijayakumar V."/>
            <person name="Gluck-Thaler E."/>
            <person name="Korotkin H.B."/>
            <person name="Matheny P.B."/>
            <person name="Slot J.C."/>
        </authorList>
    </citation>
    <scope>NUCLEOTIDE SEQUENCE [LARGE SCALE GENOMIC DNA]</scope>
    <source>
        <strain evidence="2 3">SRW20</strain>
    </source>
</reference>
<name>A0A409VY94_9AGAR</name>
<dbReference type="PANTHER" id="PTHR13622">
    <property type="entry name" value="THIAMIN PYROPHOSPHOKINASE"/>
    <property type="match status" value="1"/>
</dbReference>
<dbReference type="FunFam" id="3.90.79.10:FF:000019">
    <property type="entry name" value="Thiamin pyrophosphokinase, putative"/>
    <property type="match status" value="1"/>
</dbReference>